<proteinExistence type="predicted"/>
<dbReference type="InterPro" id="IPR053144">
    <property type="entry name" value="Acetyltransferase_Butenolide"/>
</dbReference>
<name>A0A4Y8JR52_9MICO</name>
<organism evidence="2 3">
    <name type="scientific">Cryobacterium cryoconiti</name>
    <dbReference type="NCBI Taxonomy" id="1259239"/>
    <lineage>
        <taxon>Bacteria</taxon>
        <taxon>Bacillati</taxon>
        <taxon>Actinomycetota</taxon>
        <taxon>Actinomycetes</taxon>
        <taxon>Micrococcales</taxon>
        <taxon>Microbacteriaceae</taxon>
        <taxon>Cryobacterium</taxon>
    </lineage>
</organism>
<dbReference type="GO" id="GO:0016747">
    <property type="term" value="F:acyltransferase activity, transferring groups other than amino-acyl groups"/>
    <property type="evidence" value="ECO:0007669"/>
    <property type="project" value="InterPro"/>
</dbReference>
<dbReference type="Gene3D" id="3.40.630.30">
    <property type="match status" value="1"/>
</dbReference>
<keyword evidence="2" id="KW-0808">Transferase</keyword>
<dbReference type="AlphaFoldDB" id="A0A4Y8JR52"/>
<evidence type="ECO:0000259" key="1">
    <source>
        <dbReference type="PROSITE" id="PS51186"/>
    </source>
</evidence>
<dbReference type="InterPro" id="IPR000182">
    <property type="entry name" value="GNAT_dom"/>
</dbReference>
<dbReference type="Proteomes" id="UP000297472">
    <property type="component" value="Unassembled WGS sequence"/>
</dbReference>
<dbReference type="SUPFAM" id="SSF55729">
    <property type="entry name" value="Acyl-CoA N-acyltransferases (Nat)"/>
    <property type="match status" value="1"/>
</dbReference>
<dbReference type="PROSITE" id="PS51186">
    <property type="entry name" value="GNAT"/>
    <property type="match status" value="1"/>
</dbReference>
<dbReference type="EMBL" id="SOHA01000040">
    <property type="protein sequence ID" value="TFD27037.1"/>
    <property type="molecule type" value="Genomic_DNA"/>
</dbReference>
<sequence length="143" mass="15618">MATFAFSESKQFVGTELVGLYASVGWSVYASDPDSLVRAVEQSSYVVSARDSSGALVGLARAISDDVSICYLQDTLVSSDDQRSGIGKALVERVLERYVHVRQKVLLTDDEPGQRLFYESMGFIEGHDFGPTPLRAFVQIGSE</sequence>
<dbReference type="PANTHER" id="PTHR43233:SF1">
    <property type="entry name" value="FAMILY N-ACETYLTRANSFERASE, PUTATIVE (AFU_ORTHOLOGUE AFUA_6G03350)-RELATED"/>
    <property type="match status" value="1"/>
</dbReference>
<dbReference type="CDD" id="cd04301">
    <property type="entry name" value="NAT_SF"/>
    <property type="match status" value="1"/>
</dbReference>
<evidence type="ECO:0000313" key="3">
    <source>
        <dbReference type="Proteomes" id="UP000297472"/>
    </source>
</evidence>
<dbReference type="InterPro" id="IPR016181">
    <property type="entry name" value="Acyl_CoA_acyltransferase"/>
</dbReference>
<accession>A0A4Y8JR52</accession>
<dbReference type="PANTHER" id="PTHR43233">
    <property type="entry name" value="FAMILY N-ACETYLTRANSFERASE, PUTATIVE (AFU_ORTHOLOGUE AFUA_6G03350)-RELATED"/>
    <property type="match status" value="1"/>
</dbReference>
<feature type="domain" description="N-acetyltransferase" evidence="1">
    <location>
        <begin position="7"/>
        <end position="141"/>
    </location>
</feature>
<dbReference type="Pfam" id="PF13673">
    <property type="entry name" value="Acetyltransf_10"/>
    <property type="match status" value="1"/>
</dbReference>
<gene>
    <name evidence="2" type="ORF">E3T49_14215</name>
</gene>
<dbReference type="OrthoDB" id="4549080at2"/>
<keyword evidence="3" id="KW-1185">Reference proteome</keyword>
<evidence type="ECO:0000313" key="2">
    <source>
        <dbReference type="EMBL" id="TFD27037.1"/>
    </source>
</evidence>
<reference evidence="2 3" key="1">
    <citation type="submission" date="2019-03" db="EMBL/GenBank/DDBJ databases">
        <title>Genomics of glacier-inhabiting Cryobacterium strains.</title>
        <authorList>
            <person name="Liu Q."/>
            <person name="Xin Y.-H."/>
        </authorList>
    </citation>
    <scope>NUCLEOTIDE SEQUENCE [LARGE SCALE GENOMIC DNA]</scope>
    <source>
        <strain evidence="2 3">TMT1-51</strain>
    </source>
</reference>
<comment type="caution">
    <text evidence="2">The sequence shown here is derived from an EMBL/GenBank/DDBJ whole genome shotgun (WGS) entry which is preliminary data.</text>
</comment>
<protein>
    <submittedName>
        <fullName evidence="2">N-acetyltransferase</fullName>
    </submittedName>
</protein>
<dbReference type="RefSeq" id="WP_134425564.1">
    <property type="nucleotide sequence ID" value="NZ_SOHA01000040.1"/>
</dbReference>